<keyword evidence="1" id="KW-0812">Transmembrane</keyword>
<dbReference type="EMBL" id="JBHSFA010000007">
    <property type="protein sequence ID" value="MFC4542542.1"/>
    <property type="molecule type" value="Genomic_DNA"/>
</dbReference>
<accession>A0ABD5PQ01</accession>
<keyword evidence="1" id="KW-1133">Transmembrane helix</keyword>
<keyword evidence="1" id="KW-0472">Membrane</keyword>
<dbReference type="Proteomes" id="UP001595898">
    <property type="component" value="Unassembled WGS sequence"/>
</dbReference>
<comment type="caution">
    <text evidence="3">The sequence shown here is derived from an EMBL/GenBank/DDBJ whole genome shotgun (WGS) entry which is preliminary data.</text>
</comment>
<feature type="transmembrane region" description="Helical" evidence="1">
    <location>
        <begin position="32"/>
        <end position="51"/>
    </location>
</feature>
<proteinExistence type="predicted"/>
<dbReference type="AlphaFoldDB" id="A0ABD5PQ01"/>
<evidence type="ECO:0000313" key="3">
    <source>
        <dbReference type="EMBL" id="MFC4542542.1"/>
    </source>
</evidence>
<dbReference type="PROSITE" id="PS51257">
    <property type="entry name" value="PROKAR_LIPOPROTEIN"/>
    <property type="match status" value="1"/>
</dbReference>
<evidence type="ECO:0000259" key="2">
    <source>
        <dbReference type="Pfam" id="PF03779"/>
    </source>
</evidence>
<reference evidence="3 4" key="1">
    <citation type="journal article" date="2019" name="Int. J. Syst. Evol. Microbiol.">
        <title>The Global Catalogue of Microorganisms (GCM) 10K type strain sequencing project: providing services to taxonomists for standard genome sequencing and annotation.</title>
        <authorList>
            <consortium name="The Broad Institute Genomics Platform"/>
            <consortium name="The Broad Institute Genome Sequencing Center for Infectious Disease"/>
            <person name="Wu L."/>
            <person name="Ma J."/>
        </authorList>
    </citation>
    <scope>NUCLEOTIDE SEQUENCE [LARGE SCALE GENOMIC DNA]</scope>
    <source>
        <strain evidence="3 4">WLHS5</strain>
    </source>
</reference>
<evidence type="ECO:0000313" key="4">
    <source>
        <dbReference type="Proteomes" id="UP001595898"/>
    </source>
</evidence>
<protein>
    <recommendedName>
        <fullName evidence="2">SPW repeat-containing integral membrane domain-containing protein</fullName>
    </recommendedName>
</protein>
<name>A0ABD5PQ01_9EURY</name>
<dbReference type="InterPro" id="IPR005530">
    <property type="entry name" value="SPW"/>
</dbReference>
<evidence type="ECO:0000256" key="1">
    <source>
        <dbReference type="SAM" id="Phobius"/>
    </source>
</evidence>
<keyword evidence="4" id="KW-1185">Reference proteome</keyword>
<gene>
    <name evidence="3" type="ORF">ACFO5R_11495</name>
</gene>
<dbReference type="RefSeq" id="WP_250140760.1">
    <property type="nucleotide sequence ID" value="NZ_JALIQP010000002.1"/>
</dbReference>
<organism evidence="3 4">
    <name type="scientific">Halosolutus amylolyticus</name>
    <dbReference type="NCBI Taxonomy" id="2932267"/>
    <lineage>
        <taxon>Archaea</taxon>
        <taxon>Methanobacteriati</taxon>
        <taxon>Methanobacteriota</taxon>
        <taxon>Stenosarchaea group</taxon>
        <taxon>Halobacteria</taxon>
        <taxon>Halobacteriales</taxon>
        <taxon>Natrialbaceae</taxon>
        <taxon>Halosolutus</taxon>
    </lineage>
</organism>
<sequence>MDAITRAAAAGNVAIGCWLVVAPIVVDAPAIGWWNDAVVGTVVVLAAGTNYARAVRRRPASAIGSGLAAILGLWLVVAPFALGIKGVALWNDVVAGTLVASFAGYNAYVATLAATDPALRTTAEERP</sequence>
<feature type="transmembrane region" description="Helical" evidence="1">
    <location>
        <begin position="63"/>
        <end position="84"/>
    </location>
</feature>
<feature type="transmembrane region" description="Helical" evidence="1">
    <location>
        <begin position="7"/>
        <end position="26"/>
    </location>
</feature>
<feature type="domain" description="SPW repeat-containing integral membrane" evidence="2">
    <location>
        <begin position="10"/>
        <end position="103"/>
    </location>
</feature>
<dbReference type="Pfam" id="PF03779">
    <property type="entry name" value="SPW"/>
    <property type="match status" value="1"/>
</dbReference>